<protein>
    <submittedName>
        <fullName evidence="2">HDOD domain-containing protein</fullName>
    </submittedName>
</protein>
<dbReference type="PANTHER" id="PTHR33525:SF4">
    <property type="entry name" value="CYCLIC DI-GMP PHOSPHODIESTERASE CDGJ"/>
    <property type="match status" value="1"/>
</dbReference>
<dbReference type="InterPro" id="IPR035919">
    <property type="entry name" value="EAL_sf"/>
</dbReference>
<dbReference type="SUPFAM" id="SSF141868">
    <property type="entry name" value="EAL domain-like"/>
    <property type="match status" value="1"/>
</dbReference>
<accession>A0A5J6LFS1</accession>
<feature type="domain" description="HDOD" evidence="1">
    <location>
        <begin position="208"/>
        <end position="398"/>
    </location>
</feature>
<dbReference type="PANTHER" id="PTHR33525">
    <property type="match status" value="1"/>
</dbReference>
<proteinExistence type="predicted"/>
<dbReference type="Gene3D" id="3.20.20.450">
    <property type="entry name" value="EAL domain"/>
    <property type="match status" value="1"/>
</dbReference>
<dbReference type="PROSITE" id="PS51833">
    <property type="entry name" value="HDOD"/>
    <property type="match status" value="1"/>
</dbReference>
<dbReference type="RefSeq" id="WP_151056797.1">
    <property type="nucleotide sequence ID" value="NZ_CP044222.1"/>
</dbReference>
<keyword evidence="3" id="KW-1185">Reference proteome</keyword>
<evidence type="ECO:0000313" key="2">
    <source>
        <dbReference type="EMBL" id="QEW07407.1"/>
    </source>
</evidence>
<dbReference type="InterPro" id="IPR052340">
    <property type="entry name" value="RNase_Y/CdgJ"/>
</dbReference>
<dbReference type="EMBL" id="CP044222">
    <property type="protein sequence ID" value="QEW07407.1"/>
    <property type="molecule type" value="Genomic_DNA"/>
</dbReference>
<dbReference type="AlphaFoldDB" id="A0A5J6LFS1"/>
<name>A0A5J6LFS1_9GAMM</name>
<reference evidence="2 3" key="1">
    <citation type="submission" date="2019-09" db="EMBL/GenBank/DDBJ databases">
        <title>Nitrincola iocasae sp. nov., a bacterium isolated from the sediment collected at a cold seep field in South China Sea.</title>
        <authorList>
            <person name="Zhang H."/>
            <person name="Wang H."/>
            <person name="Li C."/>
        </authorList>
    </citation>
    <scope>NUCLEOTIDE SEQUENCE [LARGE SCALE GENOMIC DNA]</scope>
    <source>
        <strain evidence="2 3">KXZD1103</strain>
    </source>
</reference>
<dbReference type="Gene3D" id="1.10.3210.10">
    <property type="entry name" value="Hypothetical protein af1432"/>
    <property type="match status" value="1"/>
</dbReference>
<evidence type="ECO:0000259" key="1">
    <source>
        <dbReference type="PROSITE" id="PS51833"/>
    </source>
</evidence>
<dbReference type="SUPFAM" id="SSF109604">
    <property type="entry name" value="HD-domain/PDEase-like"/>
    <property type="match status" value="1"/>
</dbReference>
<dbReference type="KEGG" id="nik:F5I99_13405"/>
<dbReference type="InterPro" id="IPR014408">
    <property type="entry name" value="dGMP_Pdiesterase_EAL/HD-GYP"/>
</dbReference>
<dbReference type="PIRSF" id="PIRSF003180">
    <property type="entry name" value="DiGMPpdiest_YuxH"/>
    <property type="match status" value="1"/>
</dbReference>
<gene>
    <name evidence="2" type="ORF">F5I99_13405</name>
</gene>
<dbReference type="Proteomes" id="UP000325606">
    <property type="component" value="Chromosome"/>
</dbReference>
<organism evidence="2 3">
    <name type="scientific">Nitrincola iocasae</name>
    <dbReference type="NCBI Taxonomy" id="2614693"/>
    <lineage>
        <taxon>Bacteria</taxon>
        <taxon>Pseudomonadati</taxon>
        <taxon>Pseudomonadota</taxon>
        <taxon>Gammaproteobacteria</taxon>
        <taxon>Oceanospirillales</taxon>
        <taxon>Oceanospirillaceae</taxon>
        <taxon>Nitrincola</taxon>
    </lineage>
</organism>
<dbReference type="Pfam" id="PF08668">
    <property type="entry name" value="HDOD"/>
    <property type="match status" value="1"/>
</dbReference>
<evidence type="ECO:0000313" key="3">
    <source>
        <dbReference type="Proteomes" id="UP000325606"/>
    </source>
</evidence>
<dbReference type="InterPro" id="IPR013976">
    <property type="entry name" value="HDOD"/>
</dbReference>
<sequence>MLDHNDLTADGRYCIALQPICDAEFKHVGDELLYRAYGGALKADITDPLVATARACSTAFYEIGLHALVGERQLFLNVSVEWLAQPDLMPLPADQVVIELPDCEIDTQLWQHIESAKALGYRVAASAETILSVGDKLADLIDIVKVDVRTEQAFDSIEYFRSHNLILLAAFIENSEALNNSVALGFDLLQGYFYAIPEQFQTQAAIKRQGNRAADMRLIRELYAQEVDIGHLQSLIVQDPHLCTLLFKRVNSASDRRMNTISSVSQAIMLMGFEKMRALVATLLLANNEPVKRLLVFKLLIRASLAKRLATRVNDVDPEIAFTCGLFSLMHQLEGSERSVLLAESGLDSQITEALLQHTGDLGKIMKVIESFESARMERRSLKLVEALNREYLASVAWAQEMMSLTQD</sequence>